<protein>
    <submittedName>
        <fullName evidence="1">HAD-IA family hydrolase</fullName>
    </submittedName>
</protein>
<comment type="caution">
    <text evidence="1">The sequence shown here is derived from an EMBL/GenBank/DDBJ whole genome shotgun (WGS) entry which is preliminary data.</text>
</comment>
<evidence type="ECO:0000313" key="1">
    <source>
        <dbReference type="EMBL" id="MDP7733710.1"/>
    </source>
</evidence>
<dbReference type="InterPro" id="IPR044999">
    <property type="entry name" value="CbbY-like"/>
</dbReference>
<dbReference type="AlphaFoldDB" id="A0A4R5WTL3"/>
<dbReference type="PANTHER" id="PTHR42896:SF2">
    <property type="entry name" value="CBBY-LIKE PROTEIN"/>
    <property type="match status" value="1"/>
</dbReference>
<sequence length="224" mass="23555">MPAVLFGSISTLADTSELQRQAFNEAFADSGLDWEWSREDYIAMLSSSGGAQRIQEYAQSRGQDVDAAAVHTRKSEIFQRLLGDSTVSPRAGVTATIAEAKKNHHKVGFITTTSQANIDALLSALTPEISAETFDLIVDHDSVSAAKPDAAAYQFALEQLGERADSVVAIEDNVGGVAAAVQAGIPCIAFPNENTGRAGQAEFTAAIQIVESLDPATVLGLTAS</sequence>
<evidence type="ECO:0000313" key="2">
    <source>
        <dbReference type="Proteomes" id="UP001229081"/>
    </source>
</evidence>
<dbReference type="EMBL" id="JAUFSA010000001">
    <property type="protein sequence ID" value="MDP7733710.1"/>
    <property type="molecule type" value="Genomic_DNA"/>
</dbReference>
<gene>
    <name evidence="1" type="ORF">QXL92_02925</name>
</gene>
<dbReference type="NCBIfam" id="TIGR01509">
    <property type="entry name" value="HAD-SF-IA-v3"/>
    <property type="match status" value="1"/>
</dbReference>
<dbReference type="InterPro" id="IPR036412">
    <property type="entry name" value="HAD-like_sf"/>
</dbReference>
<dbReference type="InterPro" id="IPR023198">
    <property type="entry name" value="PGP-like_dom2"/>
</dbReference>
<organism evidence="1 2">
    <name type="scientific">Mycobacterium paragordonae</name>
    <dbReference type="NCBI Taxonomy" id="1389713"/>
    <lineage>
        <taxon>Bacteria</taxon>
        <taxon>Bacillati</taxon>
        <taxon>Actinomycetota</taxon>
        <taxon>Actinomycetes</taxon>
        <taxon>Mycobacteriales</taxon>
        <taxon>Mycobacteriaceae</taxon>
        <taxon>Mycobacterium</taxon>
    </lineage>
</organism>
<name>A0A4R5WTL3_9MYCO</name>
<reference evidence="1" key="1">
    <citation type="submission" date="2023-06" db="EMBL/GenBank/DDBJ databases">
        <title>Identification of two novel mycobacterium reveal diversities and complexities of Mycobacterium gordonae clade.</title>
        <authorList>
            <person name="Matsumoto Y."/>
            <person name="Nakamura S."/>
            <person name="Motooka D."/>
            <person name="Fukushima K."/>
        </authorList>
    </citation>
    <scope>NUCLEOTIDE SEQUENCE</scope>
    <source>
        <strain evidence="1">TY812</strain>
    </source>
</reference>
<accession>A0A4R5WTL3</accession>
<dbReference type="RefSeq" id="WP_065044451.1">
    <property type="nucleotide sequence ID" value="NZ_JAUFSA010000001.1"/>
</dbReference>
<dbReference type="InterPro" id="IPR023214">
    <property type="entry name" value="HAD_sf"/>
</dbReference>
<dbReference type="InterPro" id="IPR041492">
    <property type="entry name" value="HAD_2"/>
</dbReference>
<dbReference type="PANTHER" id="PTHR42896">
    <property type="entry name" value="XYLULOSE-1,5-BISPHOSPHATE (XUBP) PHOSPHATASE"/>
    <property type="match status" value="1"/>
</dbReference>
<dbReference type="Pfam" id="PF13419">
    <property type="entry name" value="HAD_2"/>
    <property type="match status" value="1"/>
</dbReference>
<dbReference type="SUPFAM" id="SSF56784">
    <property type="entry name" value="HAD-like"/>
    <property type="match status" value="1"/>
</dbReference>
<dbReference type="Gene3D" id="3.40.50.1000">
    <property type="entry name" value="HAD superfamily/HAD-like"/>
    <property type="match status" value="1"/>
</dbReference>
<dbReference type="PRINTS" id="PR00413">
    <property type="entry name" value="HADHALOGNASE"/>
</dbReference>
<dbReference type="InterPro" id="IPR006439">
    <property type="entry name" value="HAD-SF_hydro_IA"/>
</dbReference>
<proteinExistence type="predicted"/>
<keyword evidence="1" id="KW-0378">Hydrolase</keyword>
<dbReference type="GO" id="GO:0016787">
    <property type="term" value="F:hydrolase activity"/>
    <property type="evidence" value="ECO:0007669"/>
    <property type="project" value="UniProtKB-KW"/>
</dbReference>
<dbReference type="Gene3D" id="1.10.150.240">
    <property type="entry name" value="Putative phosphatase, domain 2"/>
    <property type="match status" value="1"/>
</dbReference>
<dbReference type="Proteomes" id="UP001229081">
    <property type="component" value="Unassembled WGS sequence"/>
</dbReference>